<name>C9ZV11_TRYB9</name>
<gene>
    <name evidence="2" type="ORF">TbgDal_VIII1960</name>
</gene>
<evidence type="ECO:0000256" key="1">
    <source>
        <dbReference type="SAM" id="Phobius"/>
    </source>
</evidence>
<dbReference type="VEuPathDB" id="TriTrypDB:Tbg972.8.1960"/>
<dbReference type="EMBL" id="FN554971">
    <property type="protein sequence ID" value="CBH13249.1"/>
    <property type="molecule type" value="Genomic_DNA"/>
</dbReference>
<keyword evidence="1" id="KW-0472">Membrane</keyword>
<feature type="transmembrane region" description="Helical" evidence="1">
    <location>
        <begin position="16"/>
        <end position="35"/>
    </location>
</feature>
<feature type="transmembrane region" description="Helical" evidence="1">
    <location>
        <begin position="213"/>
        <end position="236"/>
    </location>
</feature>
<dbReference type="RefSeq" id="XP_011775526.1">
    <property type="nucleotide sequence ID" value="XM_011777224.1"/>
</dbReference>
<reference evidence="3" key="1">
    <citation type="journal article" date="2010" name="PLoS Negl. Trop. Dis.">
        <title>The genome sequence of Trypanosoma brucei gambiense, causative agent of chronic human african trypanosomiasis.</title>
        <authorList>
            <person name="Jackson A.P."/>
            <person name="Sanders M."/>
            <person name="Berry A."/>
            <person name="McQuillan J."/>
            <person name="Aslett M.A."/>
            <person name="Quail M.A."/>
            <person name="Chukualim B."/>
            <person name="Capewell P."/>
            <person name="MacLeod A."/>
            <person name="Melville S.E."/>
            <person name="Gibson W."/>
            <person name="Barry J.D."/>
            <person name="Berriman M."/>
            <person name="Hertz-Fowler C."/>
        </authorList>
    </citation>
    <scope>NUCLEOTIDE SEQUENCE [LARGE SCALE GENOMIC DNA]</scope>
    <source>
        <strain evidence="3">MHOM/CI/86/DAL972</strain>
    </source>
</reference>
<dbReference type="KEGG" id="tbg:TbgDal_VIII1960"/>
<evidence type="ECO:0000313" key="2">
    <source>
        <dbReference type="EMBL" id="CBH13249.1"/>
    </source>
</evidence>
<evidence type="ECO:0000313" key="3">
    <source>
        <dbReference type="Proteomes" id="UP000002316"/>
    </source>
</evidence>
<dbReference type="GeneID" id="23863365"/>
<dbReference type="Proteomes" id="UP000002316">
    <property type="component" value="Chromosome 8"/>
</dbReference>
<organism evidence="2 3">
    <name type="scientific">Trypanosoma brucei gambiense (strain MHOM/CI/86/DAL972)</name>
    <dbReference type="NCBI Taxonomy" id="679716"/>
    <lineage>
        <taxon>Eukaryota</taxon>
        <taxon>Discoba</taxon>
        <taxon>Euglenozoa</taxon>
        <taxon>Kinetoplastea</taxon>
        <taxon>Metakinetoplastina</taxon>
        <taxon>Trypanosomatida</taxon>
        <taxon>Trypanosomatidae</taxon>
        <taxon>Trypanosoma</taxon>
    </lineage>
</organism>
<dbReference type="AlphaFoldDB" id="C9ZV11"/>
<dbReference type="OrthoDB" id="261310at2759"/>
<protein>
    <submittedName>
        <fullName evidence="2">Uncharacterized protein</fullName>
    </submittedName>
</protein>
<keyword evidence="1" id="KW-0812">Transmembrane</keyword>
<proteinExistence type="predicted"/>
<sequence length="257" mass="29335">MLPGKLFKSTVKETDMSISCSLAVFLVVYALGRWADGTQTRDRPFMYADSMPALAPGEVRRNEAMRFPLTLETEVRQRYVLTNMQRDVYYIAHLSYLGSPSIMYNLHLTRLPRATVGELQQKNQAGPGQRHLSDVNRMYVKARKDVLLFDFLGGEGEVDNGDHDPANDDSFVPVLEVRGYRNGFPHEPEKWKDFRYNIRLDVVGRADGLTMAIMWNVITVIVMGVFVIGFVAPWVISTAAGDTTNQRSRRDFLIFFW</sequence>
<keyword evidence="1" id="KW-1133">Transmembrane helix</keyword>
<accession>C9ZV11</accession>